<gene>
    <name evidence="1" type="ORF">GPM918_LOCUS19889</name>
    <name evidence="2" type="ORF">SRO942_LOCUS19888</name>
</gene>
<sequence>MLSRTRLSREKILRAFCPMSNINLLATDLEKYYGYCPLTSYGQYGIEHCHGVPSIPCNESVSVVLLHHHFMFKHDLTNSAANQLVQAMLRALPRQTTKLFLPKDKITLTYQLQNNYRHQCPLTYSGLALNLQGHQNLRHFPCESKENNLLLLPHLGKLNSKIKIFQHLTIHHNLLDSIAMKIIKLIDNIGETITFDLNDQLTNKQIHHKKYKDYCPFIYQNDENHRDGINIIRCKMLNPYKKVNLYSHLTTSHQLSALDARKVILALMNVTSPETAMVTPYHQVTMMKKHHFNDISNRNNSNHIESHHH</sequence>
<evidence type="ECO:0000313" key="1">
    <source>
        <dbReference type="EMBL" id="CAF1125037.1"/>
    </source>
</evidence>
<evidence type="ECO:0000313" key="2">
    <source>
        <dbReference type="EMBL" id="CAF3888598.1"/>
    </source>
</evidence>
<evidence type="ECO:0000313" key="3">
    <source>
        <dbReference type="Proteomes" id="UP000663829"/>
    </source>
</evidence>
<reference evidence="1" key="1">
    <citation type="submission" date="2021-02" db="EMBL/GenBank/DDBJ databases">
        <authorList>
            <person name="Nowell W R."/>
        </authorList>
    </citation>
    <scope>NUCLEOTIDE SEQUENCE</scope>
</reference>
<keyword evidence="3" id="KW-1185">Reference proteome</keyword>
<dbReference type="Proteomes" id="UP000681722">
    <property type="component" value="Unassembled WGS sequence"/>
</dbReference>
<proteinExistence type="predicted"/>
<dbReference type="AlphaFoldDB" id="A0A814QW05"/>
<organism evidence="1 3">
    <name type="scientific">Didymodactylos carnosus</name>
    <dbReference type="NCBI Taxonomy" id="1234261"/>
    <lineage>
        <taxon>Eukaryota</taxon>
        <taxon>Metazoa</taxon>
        <taxon>Spiralia</taxon>
        <taxon>Gnathifera</taxon>
        <taxon>Rotifera</taxon>
        <taxon>Eurotatoria</taxon>
        <taxon>Bdelloidea</taxon>
        <taxon>Philodinida</taxon>
        <taxon>Philodinidae</taxon>
        <taxon>Didymodactylos</taxon>
    </lineage>
</organism>
<accession>A0A814QW05</accession>
<dbReference type="EMBL" id="CAJOBC010006146">
    <property type="protein sequence ID" value="CAF3888598.1"/>
    <property type="molecule type" value="Genomic_DNA"/>
</dbReference>
<dbReference type="EMBL" id="CAJNOQ010006145">
    <property type="protein sequence ID" value="CAF1125037.1"/>
    <property type="molecule type" value="Genomic_DNA"/>
</dbReference>
<name>A0A814QW05_9BILA</name>
<dbReference type="Proteomes" id="UP000663829">
    <property type="component" value="Unassembled WGS sequence"/>
</dbReference>
<comment type="caution">
    <text evidence="1">The sequence shown here is derived from an EMBL/GenBank/DDBJ whole genome shotgun (WGS) entry which is preliminary data.</text>
</comment>
<protein>
    <submittedName>
        <fullName evidence="1">Uncharacterized protein</fullName>
    </submittedName>
</protein>